<feature type="coiled-coil region" evidence="1">
    <location>
        <begin position="757"/>
        <end position="815"/>
    </location>
</feature>
<dbReference type="EMBL" id="CADEPI010000317">
    <property type="protein sequence ID" value="CAB3383619.1"/>
    <property type="molecule type" value="Genomic_DNA"/>
</dbReference>
<reference evidence="3 4" key="1">
    <citation type="submission" date="2020-04" db="EMBL/GenBank/DDBJ databases">
        <authorList>
            <person name="Alioto T."/>
            <person name="Alioto T."/>
            <person name="Gomez Garrido J."/>
        </authorList>
    </citation>
    <scope>NUCLEOTIDE SEQUENCE [LARGE SCALE GENOMIC DNA]</scope>
</reference>
<feature type="region of interest" description="Disordered" evidence="2">
    <location>
        <begin position="451"/>
        <end position="500"/>
    </location>
</feature>
<feature type="coiled-coil region" evidence="1">
    <location>
        <begin position="113"/>
        <end position="210"/>
    </location>
</feature>
<protein>
    <submittedName>
        <fullName evidence="3">Uncharacterized protein</fullName>
    </submittedName>
</protein>
<proteinExistence type="predicted"/>
<feature type="coiled-coil region" evidence="1">
    <location>
        <begin position="368"/>
        <end position="423"/>
    </location>
</feature>
<dbReference type="AlphaFoldDB" id="A0A8S1DM64"/>
<name>A0A8S1DM64_9INSE</name>
<feature type="coiled-coil region" evidence="1">
    <location>
        <begin position="39"/>
        <end position="84"/>
    </location>
</feature>
<dbReference type="Proteomes" id="UP000494165">
    <property type="component" value="Unassembled WGS sequence"/>
</dbReference>
<gene>
    <name evidence="3" type="ORF">CLODIP_2_CD08320</name>
</gene>
<accession>A0A8S1DM64</accession>
<keyword evidence="4" id="KW-1185">Reference proteome</keyword>
<evidence type="ECO:0000313" key="4">
    <source>
        <dbReference type="Proteomes" id="UP000494165"/>
    </source>
</evidence>
<evidence type="ECO:0000256" key="1">
    <source>
        <dbReference type="SAM" id="Coils"/>
    </source>
</evidence>
<sequence length="901" mass="103109">MQRKSDYDENSRRFVKCMEESRKQKVELMESLRGKNYENERLLGENEKLAEENLRLKESHSKFRLQSQQELAEIEKQILNLEMIATEGKKFQTKLALTEDKLAKQREYFEKHLDQRNQEIANLELSVSQLQNKLQLQIQSGKTYEKRPDLKEAQLKRIQEANKQLCKEKSDLHAKYQALAFKNAEQDKKIVEYCEKLRKLESELKMNKEASLMNPSIQSQLYERQKREAKLLNRVHELIKGSDEKANKTSELQQLRMSVVSLQERLKKTEELNKALALTFQEAKDVAKESISRLESEKSLLEAEVKKTTELFAAEKEARENYASAASASKTRLEKLQTECGIQRASILEFKQVSEQMQQLATTSKAELQKQSELGERLRKEADALKSELESCKAESDVVKKERETLQVELKKAKNSEAASEAKFASLKEAVQKKTSAIKLQFEAASKELRKSKSTVSDLQKSLDETKGQLEDAQQELAAKAGENEKLRSTAREHEDEAKTLTSEIERLRLKEEELNQKIETLSTNLEKKAAQLAEKDREIEKIKAKTASDVDEVLKKEKASVEEAIASLTEKNQQLDGKRAQLEEEVGKLRKSEESVRASLSGLQSENAALSDYCRKIAKVLNANYPGPDIQGGDAENQQSPDVILESVLAAYESKLEEKDRKLASLAEQLDLLNQKIYAFGKEAGKGESLQGENANLQQKLKILMADKRRLETQVDELTAEKEKMIELLSMSECKILELESDREQSQDHEAVKDKFLKAKKVIKKQINKIQVLEQESRELKSVLLTVKIKECDLDDLKKQVDRQRNEISTLKLKEQQRMGKMKQAAKNALLANLSGQTDLHYEGCMELLKGLVAKYDREPSHADKFGFCKTLMHRLIAERNPKEIGQEIDRFLKQNATSK</sequence>
<evidence type="ECO:0000313" key="3">
    <source>
        <dbReference type="EMBL" id="CAB3383619.1"/>
    </source>
</evidence>
<comment type="caution">
    <text evidence="3">The sequence shown here is derived from an EMBL/GenBank/DDBJ whole genome shotgun (WGS) entry which is preliminary data.</text>
</comment>
<dbReference type="OrthoDB" id="10255522at2759"/>
<keyword evidence="1" id="KW-0175">Coiled coil</keyword>
<feature type="coiled-coil region" evidence="1">
    <location>
        <begin position="245"/>
        <end position="311"/>
    </location>
</feature>
<evidence type="ECO:0000256" key="2">
    <source>
        <dbReference type="SAM" id="MobiDB-lite"/>
    </source>
</evidence>
<feature type="coiled-coil region" evidence="1">
    <location>
        <begin position="650"/>
        <end position="729"/>
    </location>
</feature>
<organism evidence="3 4">
    <name type="scientific">Cloeon dipterum</name>
    <dbReference type="NCBI Taxonomy" id="197152"/>
    <lineage>
        <taxon>Eukaryota</taxon>
        <taxon>Metazoa</taxon>
        <taxon>Ecdysozoa</taxon>
        <taxon>Arthropoda</taxon>
        <taxon>Hexapoda</taxon>
        <taxon>Insecta</taxon>
        <taxon>Pterygota</taxon>
        <taxon>Palaeoptera</taxon>
        <taxon>Ephemeroptera</taxon>
        <taxon>Pisciforma</taxon>
        <taxon>Baetidae</taxon>
        <taxon>Cloeon</taxon>
    </lineage>
</organism>
<feature type="compositionally biased region" description="Basic and acidic residues" evidence="2">
    <location>
        <begin position="461"/>
        <end position="470"/>
    </location>
</feature>
<dbReference type="Gene3D" id="1.10.287.1490">
    <property type="match status" value="1"/>
</dbReference>
<feature type="compositionally biased region" description="Basic and acidic residues" evidence="2">
    <location>
        <begin position="482"/>
        <end position="500"/>
    </location>
</feature>